<dbReference type="EMBL" id="CP050551">
    <property type="protein sequence ID" value="QND43709.1"/>
    <property type="molecule type" value="Genomic_DNA"/>
</dbReference>
<protein>
    <submittedName>
        <fullName evidence="1">Uncharacterized protein</fullName>
    </submittedName>
</protein>
<dbReference type="Proteomes" id="UP000515518">
    <property type="component" value="Plasmid p_3"/>
</dbReference>
<gene>
    <name evidence="1" type="ORF">HB770_28270</name>
</gene>
<evidence type="ECO:0000313" key="2">
    <source>
        <dbReference type="Proteomes" id="UP000515518"/>
    </source>
</evidence>
<organism evidence="1 2">
    <name type="scientific">Rhizobium leguminosarum bv. viciae</name>
    <dbReference type="NCBI Taxonomy" id="387"/>
    <lineage>
        <taxon>Bacteria</taxon>
        <taxon>Pseudomonadati</taxon>
        <taxon>Pseudomonadota</taxon>
        <taxon>Alphaproteobacteria</taxon>
        <taxon>Hyphomicrobiales</taxon>
        <taxon>Rhizobiaceae</taxon>
        <taxon>Rhizobium/Agrobacterium group</taxon>
        <taxon>Rhizobium</taxon>
    </lineage>
</organism>
<accession>A0A7G6RN77</accession>
<proteinExistence type="predicted"/>
<geneLocation type="plasmid" evidence="1 2">
    <name>p_3</name>
</geneLocation>
<evidence type="ECO:0000313" key="1">
    <source>
        <dbReference type="EMBL" id="QND43709.1"/>
    </source>
</evidence>
<reference evidence="2" key="1">
    <citation type="journal article" date="2020" name="Mol. Plant Microbe">
        <title>Rhizobial microsymbionts of the narrowly endemic Oxytropis species growing in Kamchatka are characterized by significant genetic diversity and possess a set of genes that are associated with T3SS and T6SS secretion systems and can affect the development of symbiosis.</title>
        <authorList>
            <person name="Safronova V."/>
            <person name="Guro P."/>
            <person name="Sazanova A."/>
            <person name="Kuznetsova I."/>
            <person name="Belimov A."/>
            <person name="Yakubov V."/>
            <person name="Chirak E."/>
            <person name="Afonin A."/>
            <person name="Gogolev Y."/>
            <person name="Andronov E."/>
            <person name="Tikhonovich I."/>
        </authorList>
    </citation>
    <scope>NUCLEOTIDE SEQUENCE [LARGE SCALE GENOMIC DNA]</scope>
    <source>
        <strain evidence="2">RCAM0610</strain>
        <plasmid evidence="2">p_3</plasmid>
    </source>
</reference>
<dbReference type="SUPFAM" id="SSF56655">
    <property type="entry name" value="Carbohydrate phosphatase"/>
    <property type="match status" value="1"/>
</dbReference>
<dbReference type="Gene3D" id="3.30.540.10">
    <property type="entry name" value="Fructose-1,6-Bisphosphatase, subunit A, domain 1"/>
    <property type="match status" value="1"/>
</dbReference>
<sequence length="49" mass="5400">MSSADRSVEALLKERVAAVFTDDGFLDEEYGHEEGQPGCIWVVDVKSNV</sequence>
<keyword evidence="1" id="KW-0614">Plasmid</keyword>
<dbReference type="AlphaFoldDB" id="A0A7G6RN77"/>
<name>A0A7G6RN77_RHILV</name>